<name>A0A158BDY9_9BURK</name>
<evidence type="ECO:0000313" key="4">
    <source>
        <dbReference type="Proteomes" id="UP000054870"/>
    </source>
</evidence>
<gene>
    <name evidence="3" type="ORF">AWB75_03244</name>
</gene>
<dbReference type="Gene3D" id="2.115.10.20">
    <property type="entry name" value="Glycosyl hydrolase domain, family 43"/>
    <property type="match status" value="1"/>
</dbReference>
<keyword evidence="4" id="KW-1185">Reference proteome</keyword>
<dbReference type="Pfam" id="PF24793">
    <property type="entry name" value="GINT1_N"/>
    <property type="match status" value="1"/>
</dbReference>
<dbReference type="PANTHER" id="PTHR48261:SF2">
    <property type="entry name" value="ACETYLGLUCOSAMINYLTRANSFERASE"/>
    <property type="match status" value="1"/>
</dbReference>
<dbReference type="RefSeq" id="WP_200822990.1">
    <property type="nucleotide sequence ID" value="NZ_FCOF02000013.1"/>
</dbReference>
<proteinExistence type="predicted"/>
<organism evidence="3 4">
    <name type="scientific">Caballeronia catudaia</name>
    <dbReference type="NCBI Taxonomy" id="1777136"/>
    <lineage>
        <taxon>Bacteria</taxon>
        <taxon>Pseudomonadati</taxon>
        <taxon>Pseudomonadota</taxon>
        <taxon>Betaproteobacteria</taxon>
        <taxon>Burkholderiales</taxon>
        <taxon>Burkholderiaceae</taxon>
        <taxon>Caballeronia</taxon>
    </lineage>
</organism>
<comment type="caution">
    <text evidence="3">The sequence shown here is derived from an EMBL/GenBank/DDBJ whole genome shotgun (WGS) entry which is preliminary data.</text>
</comment>
<dbReference type="PANTHER" id="PTHR48261">
    <property type="entry name" value="ACETYLGLUCOSAMINYLTRANSFERASE"/>
    <property type="match status" value="1"/>
</dbReference>
<evidence type="ECO:0000259" key="2">
    <source>
        <dbReference type="Pfam" id="PF24793"/>
    </source>
</evidence>
<dbReference type="GO" id="GO:0016757">
    <property type="term" value="F:glycosyltransferase activity"/>
    <property type="evidence" value="ECO:0007669"/>
    <property type="project" value="InterPro"/>
</dbReference>
<dbReference type="AlphaFoldDB" id="A0A158BDY9"/>
<reference evidence="3" key="1">
    <citation type="submission" date="2016-01" db="EMBL/GenBank/DDBJ databases">
        <authorList>
            <person name="Peeters C."/>
        </authorList>
    </citation>
    <scope>NUCLEOTIDE SEQUENCE [LARGE SCALE GENOMIC DNA]</scope>
    <source>
        <strain evidence="3">LMG 29318</strain>
    </source>
</reference>
<feature type="region of interest" description="Disordered" evidence="1">
    <location>
        <begin position="449"/>
        <end position="483"/>
    </location>
</feature>
<evidence type="ECO:0000313" key="3">
    <source>
        <dbReference type="EMBL" id="SAK67577.1"/>
    </source>
</evidence>
<dbReference type="SUPFAM" id="SSF75005">
    <property type="entry name" value="Arabinanase/levansucrase/invertase"/>
    <property type="match status" value="1"/>
</dbReference>
<feature type="compositionally biased region" description="Basic and acidic residues" evidence="1">
    <location>
        <begin position="472"/>
        <end position="483"/>
    </location>
</feature>
<dbReference type="InterPro" id="IPR004263">
    <property type="entry name" value="Exostosin"/>
</dbReference>
<accession>A0A158BDY9</accession>
<dbReference type="EMBL" id="FCOF02000013">
    <property type="protein sequence ID" value="SAK67577.1"/>
    <property type="molecule type" value="Genomic_DNA"/>
</dbReference>
<sequence length="483" mass="54990">MAQSSFPSVLQWWTNIEKRLYGDSFDAARTDAPAHASLIVLYDGHENVEALWKALLQCRTPHIQVVWKSPETGEMRLLAESHVAIPEKLFFLKSLQTSHHRIDVLVERARKRLDAAGSPQAFPLVESEARPAFLSGLTSAWFALRHLGRKVLNQPLKVLVQRGHWVLAYRHADTAADSHADSATDMNESRGWITLPGLPTEFHADPFLWRGKNGEYHLFFESLPYDTNRGTISHIAFDPATQSWQETPRIVLERNYHLSYPFLFEHEGEIFMIPETCGNRTIEMYRAASFPSEWVLHKVIMRDIVAADTTLHFDGKTWWMFTSIAEDGGPNWDELSIFHSDSPFGEWTAHPMNPVVSDVRLARMAGNLFTDAQNRLIRPAQNCEREYGAALAFREITELTTTTYAERTVSVRNPPRGQQGVHTWNSAGAFTIIDIKTQLRKWNPWRSLTKRAPRQAGPAPDARPQANQRVGRRTEEATRAGIH</sequence>
<dbReference type="InterPro" id="IPR023296">
    <property type="entry name" value="Glyco_hydro_beta-prop_sf"/>
</dbReference>
<protein>
    <recommendedName>
        <fullName evidence="2">Glucosamine inositolphosphorylceramide transferase 1 N-terminal domain-containing protein</fullName>
    </recommendedName>
</protein>
<feature type="domain" description="Glucosamine inositolphosphorylceramide transferase 1 N-terminal" evidence="2">
    <location>
        <begin position="196"/>
        <end position="429"/>
    </location>
</feature>
<dbReference type="InterPro" id="IPR056442">
    <property type="entry name" value="GINT1_N"/>
</dbReference>
<dbReference type="Proteomes" id="UP000054870">
    <property type="component" value="Unassembled WGS sequence"/>
</dbReference>
<evidence type="ECO:0000256" key="1">
    <source>
        <dbReference type="SAM" id="MobiDB-lite"/>
    </source>
</evidence>